<feature type="transmembrane region" description="Helical" evidence="3">
    <location>
        <begin position="264"/>
        <end position="286"/>
    </location>
</feature>
<feature type="transmembrane region" description="Helical" evidence="3">
    <location>
        <begin position="132"/>
        <end position="152"/>
    </location>
</feature>
<dbReference type="EMBL" id="KZ613745">
    <property type="protein sequence ID" value="PMD65758.1"/>
    <property type="molecule type" value="Genomic_DNA"/>
</dbReference>
<feature type="domain" description="Major facilitator superfamily (MFS) profile" evidence="4">
    <location>
        <begin position="264"/>
        <end position="454"/>
    </location>
</feature>
<evidence type="ECO:0000313" key="6">
    <source>
        <dbReference type="Proteomes" id="UP000235371"/>
    </source>
</evidence>
<dbReference type="RefSeq" id="XP_024742662.1">
    <property type="nucleotide sequence ID" value="XM_024885604.1"/>
</dbReference>
<feature type="transmembrane region" description="Helical" evidence="3">
    <location>
        <begin position="159"/>
        <end position="184"/>
    </location>
</feature>
<keyword evidence="3" id="KW-1133">Transmembrane helix</keyword>
<reference evidence="5 6" key="1">
    <citation type="submission" date="2016-04" db="EMBL/GenBank/DDBJ databases">
        <title>A degradative enzymes factory behind the ericoid mycorrhizal symbiosis.</title>
        <authorList>
            <consortium name="DOE Joint Genome Institute"/>
            <person name="Martino E."/>
            <person name="Morin E."/>
            <person name="Grelet G."/>
            <person name="Kuo A."/>
            <person name="Kohler A."/>
            <person name="Daghino S."/>
            <person name="Barry K."/>
            <person name="Choi C."/>
            <person name="Cichocki N."/>
            <person name="Clum A."/>
            <person name="Copeland A."/>
            <person name="Hainaut M."/>
            <person name="Haridas S."/>
            <person name="Labutti K."/>
            <person name="Lindquist E."/>
            <person name="Lipzen A."/>
            <person name="Khouja H.-R."/>
            <person name="Murat C."/>
            <person name="Ohm R."/>
            <person name="Olson A."/>
            <person name="Spatafora J."/>
            <person name="Veneault-Fourrey C."/>
            <person name="Henrissat B."/>
            <person name="Grigoriev I."/>
            <person name="Martin F."/>
            <person name="Perotto S."/>
        </authorList>
    </citation>
    <scope>NUCLEOTIDE SEQUENCE [LARGE SCALE GENOMIC DNA]</scope>
    <source>
        <strain evidence="5 6">E</strain>
    </source>
</reference>
<sequence length="454" mass="49203">MPYVAPLPPVSRSKNRFSLAQFELPPLQDPRDAWELAFPSSTPYGDKPFDEGVVFPEGGRRAWLVVFGSWCALFSSLGLMNTMGAFQGYISTHQLKHLDVAVVGWIFSLYAFLTFGVGLFVGPLFDKYGPKWLVLSGSVLVVLSMDLIGNCIEFWQFMICFSLLGGVGSALLFSPSIAIIGHYFSRRRGYATGIAATGGAFGGILYPLIIQLVTPSTSFLWSTKLIALISLILCGFATVFMQPLQAPGPTASAWPNLLILRRQAFSLTVLGVFLVEFALFVPLTYITSYSRSMGFSSSVSSAVLPVLNVGSVFGRCLPGYFADRYGRYNIAILAIILTALSVFDIWLPFGHTPPGLVIFALLFGLSSGSSISLTPVCVGQLCPVEQYGRYYSTCFSIVSIGCLTGVPLAGMILDADGGIYRGLILFVGGCYAGGLVAFTWARLMATNWRLKSKY</sequence>
<feature type="transmembrane region" description="Helical" evidence="3">
    <location>
        <begin position="225"/>
        <end position="244"/>
    </location>
</feature>
<evidence type="ECO:0000256" key="1">
    <source>
        <dbReference type="ARBA" id="ARBA00004141"/>
    </source>
</evidence>
<dbReference type="SUPFAM" id="SSF103473">
    <property type="entry name" value="MFS general substrate transporter"/>
    <property type="match status" value="1"/>
</dbReference>
<evidence type="ECO:0000256" key="2">
    <source>
        <dbReference type="ARBA" id="ARBA00006727"/>
    </source>
</evidence>
<feature type="transmembrane region" description="Helical" evidence="3">
    <location>
        <begin position="419"/>
        <end position="443"/>
    </location>
</feature>
<name>A0A2J6TS16_9HELO</name>
<accession>A0A2J6TS16</accession>
<feature type="transmembrane region" description="Helical" evidence="3">
    <location>
        <begin position="98"/>
        <end position="120"/>
    </location>
</feature>
<proteinExistence type="inferred from homology"/>
<dbReference type="Gene3D" id="1.20.1250.20">
    <property type="entry name" value="MFS general substrate transporter like domains"/>
    <property type="match status" value="1"/>
</dbReference>
<dbReference type="GO" id="GO:0022857">
    <property type="term" value="F:transmembrane transporter activity"/>
    <property type="evidence" value="ECO:0007669"/>
    <property type="project" value="InterPro"/>
</dbReference>
<keyword evidence="3" id="KW-0472">Membrane</keyword>
<dbReference type="Pfam" id="PF07690">
    <property type="entry name" value="MFS_1"/>
    <property type="match status" value="1"/>
</dbReference>
<dbReference type="Proteomes" id="UP000235371">
    <property type="component" value="Unassembled WGS sequence"/>
</dbReference>
<comment type="similarity">
    <text evidence="2">Belongs to the major facilitator superfamily. Monocarboxylate porter (TC 2.A.1.13) family.</text>
</comment>
<dbReference type="AlphaFoldDB" id="A0A2J6TS16"/>
<dbReference type="GO" id="GO:0016020">
    <property type="term" value="C:membrane"/>
    <property type="evidence" value="ECO:0007669"/>
    <property type="project" value="UniProtKB-SubCell"/>
</dbReference>
<dbReference type="FunCoup" id="A0A2J6TS16">
    <property type="interactions" value="196"/>
</dbReference>
<dbReference type="PROSITE" id="PS50850">
    <property type="entry name" value="MFS"/>
    <property type="match status" value="1"/>
</dbReference>
<evidence type="ECO:0000256" key="3">
    <source>
        <dbReference type="SAM" id="Phobius"/>
    </source>
</evidence>
<organism evidence="5 6">
    <name type="scientific">Hyaloscypha bicolor E</name>
    <dbReference type="NCBI Taxonomy" id="1095630"/>
    <lineage>
        <taxon>Eukaryota</taxon>
        <taxon>Fungi</taxon>
        <taxon>Dikarya</taxon>
        <taxon>Ascomycota</taxon>
        <taxon>Pezizomycotina</taxon>
        <taxon>Leotiomycetes</taxon>
        <taxon>Helotiales</taxon>
        <taxon>Hyaloscyphaceae</taxon>
        <taxon>Hyaloscypha</taxon>
        <taxon>Hyaloscypha bicolor</taxon>
    </lineage>
</organism>
<evidence type="ECO:0000259" key="4">
    <source>
        <dbReference type="PROSITE" id="PS50850"/>
    </source>
</evidence>
<keyword evidence="3" id="KW-0812">Transmembrane</keyword>
<keyword evidence="6" id="KW-1185">Reference proteome</keyword>
<gene>
    <name evidence="5" type="ORF">K444DRAFT_649784</name>
</gene>
<comment type="subcellular location">
    <subcellularLocation>
        <location evidence="1">Membrane</location>
        <topology evidence="1">Multi-pass membrane protein</topology>
    </subcellularLocation>
</comment>
<dbReference type="InterPro" id="IPR011701">
    <property type="entry name" value="MFS"/>
</dbReference>
<protein>
    <submittedName>
        <fullName evidence="5">MFS monocarboxylate transporter</fullName>
    </submittedName>
</protein>
<dbReference type="InterPro" id="IPR020846">
    <property type="entry name" value="MFS_dom"/>
</dbReference>
<feature type="transmembrane region" description="Helical" evidence="3">
    <location>
        <begin position="330"/>
        <end position="349"/>
    </location>
</feature>
<feature type="transmembrane region" description="Helical" evidence="3">
    <location>
        <begin position="390"/>
        <end position="413"/>
    </location>
</feature>
<dbReference type="PANTHER" id="PTHR11360">
    <property type="entry name" value="MONOCARBOXYLATE TRANSPORTER"/>
    <property type="match status" value="1"/>
</dbReference>
<dbReference type="InterPro" id="IPR036259">
    <property type="entry name" value="MFS_trans_sf"/>
</dbReference>
<dbReference type="InterPro" id="IPR050327">
    <property type="entry name" value="Proton-linked_MCT"/>
</dbReference>
<dbReference type="InParanoid" id="A0A2J6TS16"/>
<feature type="transmembrane region" description="Helical" evidence="3">
    <location>
        <begin position="62"/>
        <end position="86"/>
    </location>
</feature>
<feature type="transmembrane region" description="Helical" evidence="3">
    <location>
        <begin position="190"/>
        <end position="213"/>
    </location>
</feature>
<evidence type="ECO:0000313" key="5">
    <source>
        <dbReference type="EMBL" id="PMD65758.1"/>
    </source>
</evidence>
<dbReference type="GeneID" id="36593681"/>
<dbReference type="OrthoDB" id="410267at2759"/>
<dbReference type="PANTHER" id="PTHR11360:SF177">
    <property type="entry name" value="RIBOFLAVIN TRANSPORTER MCH5"/>
    <property type="match status" value="1"/>
</dbReference>
<feature type="transmembrane region" description="Helical" evidence="3">
    <location>
        <begin position="355"/>
        <end position="378"/>
    </location>
</feature>